<proteinExistence type="predicted"/>
<name>A0A517L9S5_9PEZI</name>
<protein>
    <submittedName>
        <fullName evidence="1">Uncharacterized protein</fullName>
    </submittedName>
</protein>
<dbReference type="STRING" id="50376.A0A517L9S5"/>
<keyword evidence="2" id="KW-1185">Reference proteome</keyword>
<accession>A0A517L9S5</accession>
<gene>
    <name evidence="1" type="ORF">FKW77_008388</name>
</gene>
<sequence length="644" mass="74058">MGGHAFSESFVDGGGNHYPALYCPRVPPAVYFAMLRILLEKLEPLFDHVAVPTEHPEKTSFGDIDALVCGPKDSLRFKRSMRELRWYIAEALGSRYHYVNRNGVGYYLLKVSKEVTDLAPVDDGQVPKGEQLGCNQEYWVQVDIELVDAPSQLEWRKFKTSHATLHNILKFGLRPAGFIFLNNGLHIKIPGEDRPFGPEAPKSPLIFLSNNVSQVLEFFQMSALVYGKEFETEKQYWRYATSAKHFSRERLTLGVDLDLKEESEAGDDSSLVHDVPEKVKSEKDREDRRDLLQRVCKGLDCEEKKWYSSIWNMLSTKEHGVDPEEKKSESEAAKSSLDGFRDYLATREAWTKFTDLWLPVHPQIGTTRPKVDDIFQGAMYFFGARERYYVQWNAYLGHRTDERFWSVVGEQLHNIKYTQLVTQEKVDAYTSQGKSLAESQELVIMDVGSEIFGRKNVEMLTSAKQFEKLSKWIHKKVNEAIKYLKMRVIFKASQGYAKTPVILDLPQADRTKHPKWLAESELGGRTEPELLDWIGLHGWPLWEDEKNRTLPDREAKTARDAYEKRVRAIAKDPIDKAILDKIRGRRAALIATFDKDLEELRCQEDELVSKQTHVHCWERKSPANSNCTATVVVVKEGCVEFQPE</sequence>
<dbReference type="Proteomes" id="UP000316270">
    <property type="component" value="Chromosome 7"/>
</dbReference>
<evidence type="ECO:0000313" key="1">
    <source>
        <dbReference type="EMBL" id="QDS72377.1"/>
    </source>
</evidence>
<dbReference type="EMBL" id="CP042191">
    <property type="protein sequence ID" value="QDS72377.1"/>
    <property type="molecule type" value="Genomic_DNA"/>
</dbReference>
<dbReference type="OrthoDB" id="4708870at2759"/>
<evidence type="ECO:0000313" key="2">
    <source>
        <dbReference type="Proteomes" id="UP000316270"/>
    </source>
</evidence>
<organism evidence="1 2">
    <name type="scientific">Venturia effusa</name>
    <dbReference type="NCBI Taxonomy" id="50376"/>
    <lineage>
        <taxon>Eukaryota</taxon>
        <taxon>Fungi</taxon>
        <taxon>Dikarya</taxon>
        <taxon>Ascomycota</taxon>
        <taxon>Pezizomycotina</taxon>
        <taxon>Dothideomycetes</taxon>
        <taxon>Pleosporomycetidae</taxon>
        <taxon>Venturiales</taxon>
        <taxon>Venturiaceae</taxon>
        <taxon>Venturia</taxon>
    </lineage>
</organism>
<reference evidence="1 2" key="1">
    <citation type="submission" date="2019-07" db="EMBL/GenBank/DDBJ databases">
        <title>Finished genome of Venturia effusa.</title>
        <authorList>
            <person name="Young C.A."/>
            <person name="Cox M.P."/>
            <person name="Ganley A.R.D."/>
            <person name="David W.J."/>
        </authorList>
    </citation>
    <scope>NUCLEOTIDE SEQUENCE [LARGE SCALE GENOMIC DNA]</scope>
    <source>
        <strain evidence="2">albino</strain>
    </source>
</reference>
<dbReference type="AlphaFoldDB" id="A0A517L9S5"/>